<organism evidence="2">
    <name type="scientific">Amphimedon queenslandica</name>
    <name type="common">Sponge</name>
    <dbReference type="NCBI Taxonomy" id="400682"/>
    <lineage>
        <taxon>Eukaryota</taxon>
        <taxon>Metazoa</taxon>
        <taxon>Porifera</taxon>
        <taxon>Demospongiae</taxon>
        <taxon>Heteroscleromorpha</taxon>
        <taxon>Haplosclerida</taxon>
        <taxon>Niphatidae</taxon>
        <taxon>Amphimedon</taxon>
    </lineage>
</organism>
<dbReference type="STRING" id="400682.A0A1X7TBW6"/>
<evidence type="ECO:0000313" key="2">
    <source>
        <dbReference type="EnsemblMetazoa" id="Aqu2.1.11945_001"/>
    </source>
</evidence>
<dbReference type="eggNOG" id="ENOG502RYXE">
    <property type="taxonomic scope" value="Eukaryota"/>
</dbReference>
<dbReference type="InterPro" id="IPR057191">
    <property type="entry name" value="DUF7869"/>
</dbReference>
<evidence type="ECO:0000259" key="1">
    <source>
        <dbReference type="Pfam" id="PF25273"/>
    </source>
</evidence>
<dbReference type="AlphaFoldDB" id="A0A1X7TBW6"/>
<name>A0A1X7TBW6_AMPQE</name>
<dbReference type="PANTHER" id="PTHR33153">
    <property type="entry name" value="MYND-TYPE DOMAIN-CONTAINING PROTEIN"/>
    <property type="match status" value="1"/>
</dbReference>
<protein>
    <recommendedName>
        <fullName evidence="1">DUF7869 domain-containing protein</fullName>
    </recommendedName>
</protein>
<dbReference type="EnsemblMetazoa" id="Aqu2.1.11945_001">
    <property type="protein sequence ID" value="Aqu2.1.11945_001"/>
    <property type="gene ID" value="Aqu2.1.11945"/>
</dbReference>
<proteinExistence type="predicted"/>
<accession>A0A1X7TBW6</accession>
<reference evidence="2" key="1">
    <citation type="submission" date="2017-05" db="UniProtKB">
        <authorList>
            <consortium name="EnsemblMetazoa"/>
        </authorList>
    </citation>
    <scope>IDENTIFICATION</scope>
</reference>
<sequence>MDDSLPLLDLAADCGHSKWQSPDILDLPHDAVVSPSSYLRLPQLDAVAPDNAINEAQDEQWCQFLDLESPAPEINGMPQQNRMNNSATVIIESSSVCNDVSITLQPISSSAAPNCLQFQPCSTPPIWQSRWCCKNHCLRQISNREQQAIQKSFSCRSRMQQKQFLLDVLHASYAESPCDSRSLKVGFNGMTFCQKAFVTLLGVSLQRFRAVRRLASSGIRIIPMQHHGRFLATTDKYQSARAWMSHYFNKIGDRMPHIQQLHLPCFLSKKMVYNMMFQDFKDDGCDIISCSHFYKLWNKEFMHVLIPKHSLFSKCDICVSFQNERMKHASDKEKINQLRLEYQSHIRLIQNERKTYYHHREKSKRDPSKYLTIIVDGMDQNKTNLPQLPRIPKSAQNLWTLRTHLTGALVHTRTENGKMAYAFLDIMQYPHDSNLVIEVIMRILKEISEKESRLPEVRINFLPVGHTHEDVDQFFSKISTYLSRVGAETISGLLKAISASYTPKPNTELLEHVYDVRNWLAPYIADLHGHTDPHCFKFLYCTSKSNAVMYYRNWSDEQWCNESLEVLKEAPTGNPQVLEPSTEKLDTERLQTDIPKWLRWLSISSEMEWTTFLTRLGSLTTEDDETSEWFILEIQYQFLKFICLYLNVVGQCIFPPFKFPNV</sequence>
<dbReference type="Pfam" id="PF25273">
    <property type="entry name" value="DUF7869"/>
    <property type="match status" value="1"/>
</dbReference>
<dbReference type="InParanoid" id="A0A1X7TBW6"/>
<dbReference type="PANTHER" id="PTHR33153:SF3">
    <property type="entry name" value="TRAFFICKING PROTEIN PARTICLE COMPLEX SUBUNIT 11 DOMAIN-CONTAINING PROTEIN"/>
    <property type="match status" value="1"/>
</dbReference>
<feature type="domain" description="DUF7869" evidence="1">
    <location>
        <begin position="455"/>
        <end position="556"/>
    </location>
</feature>